<dbReference type="OrthoDB" id="9812787at2"/>
<proteinExistence type="predicted"/>
<dbReference type="SUPFAM" id="SSF55174">
    <property type="entry name" value="Alpha-L RNA-binding motif"/>
    <property type="match status" value="1"/>
</dbReference>
<dbReference type="AlphaFoldDB" id="A0A0D6A4K9"/>
<reference evidence="1 2" key="1">
    <citation type="submission" date="2015-03" db="EMBL/GenBank/DDBJ databases">
        <title>Complete genome sequence of Lactobacillus acetotolerans NBRC 13120.</title>
        <authorList>
            <person name="Toh H."/>
            <person name="Morita H."/>
            <person name="Fujita N."/>
        </authorList>
    </citation>
    <scope>NUCLEOTIDE SEQUENCE [LARGE SCALE GENOMIC DNA]</scope>
    <source>
        <strain evidence="1 2">NBRC 13120</strain>
    </source>
</reference>
<dbReference type="PATRIC" id="fig|1600.4.peg.1040"/>
<dbReference type="GO" id="GO:0003723">
    <property type="term" value="F:RNA binding"/>
    <property type="evidence" value="ECO:0007669"/>
    <property type="project" value="InterPro"/>
</dbReference>
<dbReference type="Gene3D" id="3.10.290.10">
    <property type="entry name" value="RNA-binding S4 domain"/>
    <property type="match status" value="1"/>
</dbReference>
<sequence length="266" mass="30268">MKKRQASSFYPYFEQEEKSTVDKMVGFFNRIVFKHGAILTDFLDPGQRDILKTVAGNDAFIQEFGGFADAEKMRVYLSEEWGNLRPSDYQVSAFEIVYPAKFVKLSHSSILGTLANSGVETDTFGDIITDGNGKWQFFAKTELKNFFLEQIKRVGRTQVKIKEIPLRNVLIPEDDSVQKTEIIASLRIDAVLAGLSKNSRSQIKKAIKNKLVKINWHGTEDSNIMVKVGDVLSLRHFGRIKIMDISATRKGKYKVVLKVWQTKRHG</sequence>
<dbReference type="Gene3D" id="3.30.70.330">
    <property type="match status" value="1"/>
</dbReference>
<dbReference type="InterPro" id="IPR036986">
    <property type="entry name" value="S4_RNA-bd_sf"/>
</dbReference>
<gene>
    <name evidence="1" type="ORF">LBAT_1016</name>
</gene>
<dbReference type="PANTHER" id="PTHR13633">
    <property type="entry name" value="MITOCHONDRIAL TRANSCRIPTION RESCUE FACTOR 1"/>
    <property type="match status" value="1"/>
</dbReference>
<organism evidence="1 2">
    <name type="scientific">Lactobacillus acetotolerans</name>
    <dbReference type="NCBI Taxonomy" id="1600"/>
    <lineage>
        <taxon>Bacteria</taxon>
        <taxon>Bacillati</taxon>
        <taxon>Bacillota</taxon>
        <taxon>Bacilli</taxon>
        <taxon>Lactobacillales</taxon>
        <taxon>Lactobacillaceae</taxon>
        <taxon>Lactobacillus</taxon>
    </lineage>
</organism>
<dbReference type="KEGG" id="lae:LBAT_1016"/>
<name>A0A0D6A4K9_9LACO</name>
<dbReference type="InterPro" id="IPR012677">
    <property type="entry name" value="Nucleotide-bd_a/b_plait_sf"/>
</dbReference>
<dbReference type="InterPro" id="IPR040591">
    <property type="entry name" value="RqcP2_RBD"/>
</dbReference>
<dbReference type="PANTHER" id="PTHR13633:SF3">
    <property type="entry name" value="MITOCHONDRIAL TRANSCRIPTION RESCUE FACTOR 1"/>
    <property type="match status" value="1"/>
</dbReference>
<evidence type="ECO:0000313" key="2">
    <source>
        <dbReference type="Proteomes" id="UP000035709"/>
    </source>
</evidence>
<dbReference type="Pfam" id="PF17774">
    <property type="entry name" value="YlmH_RBD"/>
    <property type="match status" value="1"/>
</dbReference>
<dbReference type="Proteomes" id="UP000035709">
    <property type="component" value="Chromosome"/>
</dbReference>
<dbReference type="Gene3D" id="3.30.1370.160">
    <property type="match status" value="1"/>
</dbReference>
<dbReference type="PROSITE" id="PS50889">
    <property type="entry name" value="S4"/>
    <property type="match status" value="1"/>
</dbReference>
<dbReference type="CDD" id="cd00165">
    <property type="entry name" value="S4"/>
    <property type="match status" value="1"/>
</dbReference>
<evidence type="ECO:0000313" key="1">
    <source>
        <dbReference type="EMBL" id="BAQ57405.1"/>
    </source>
</evidence>
<dbReference type="SMART" id="SM00363">
    <property type="entry name" value="S4"/>
    <property type="match status" value="1"/>
</dbReference>
<dbReference type="Pfam" id="PF01479">
    <property type="entry name" value="S4"/>
    <property type="match status" value="1"/>
</dbReference>
<protein>
    <submittedName>
        <fullName evidence="1">Cell-division protein</fullName>
    </submittedName>
</protein>
<keyword evidence="2" id="KW-1185">Reference proteome</keyword>
<dbReference type="STRING" id="1600.LBAT_1016"/>
<dbReference type="EMBL" id="AP014808">
    <property type="protein sequence ID" value="BAQ57405.1"/>
    <property type="molecule type" value="Genomic_DNA"/>
</dbReference>
<accession>A0A0D6A4K9</accession>
<dbReference type="RefSeq" id="WP_060459538.1">
    <property type="nucleotide sequence ID" value="NZ_AP014808.1"/>
</dbReference>
<dbReference type="InterPro" id="IPR002942">
    <property type="entry name" value="S4_RNA-bd"/>
</dbReference>